<reference evidence="2 3" key="1">
    <citation type="submission" date="2021-06" db="EMBL/GenBank/DDBJ databases">
        <authorList>
            <person name="Palmer J.M."/>
        </authorList>
    </citation>
    <scope>NUCLEOTIDE SEQUENCE [LARGE SCALE GENOMIC DNA]</scope>
    <source>
        <strain evidence="2 3">MEX-2019</strain>
        <tissue evidence="2">Muscle</tissue>
    </source>
</reference>
<protein>
    <submittedName>
        <fullName evidence="2">Uncharacterized protein</fullName>
    </submittedName>
</protein>
<evidence type="ECO:0000256" key="1">
    <source>
        <dbReference type="SAM" id="MobiDB-lite"/>
    </source>
</evidence>
<evidence type="ECO:0000313" key="3">
    <source>
        <dbReference type="Proteomes" id="UP001311232"/>
    </source>
</evidence>
<organism evidence="2 3">
    <name type="scientific">Crenichthys baileyi</name>
    <name type="common">White River springfish</name>
    <dbReference type="NCBI Taxonomy" id="28760"/>
    <lineage>
        <taxon>Eukaryota</taxon>
        <taxon>Metazoa</taxon>
        <taxon>Chordata</taxon>
        <taxon>Craniata</taxon>
        <taxon>Vertebrata</taxon>
        <taxon>Euteleostomi</taxon>
        <taxon>Actinopterygii</taxon>
        <taxon>Neopterygii</taxon>
        <taxon>Teleostei</taxon>
        <taxon>Neoteleostei</taxon>
        <taxon>Acanthomorphata</taxon>
        <taxon>Ovalentaria</taxon>
        <taxon>Atherinomorphae</taxon>
        <taxon>Cyprinodontiformes</taxon>
        <taxon>Goodeidae</taxon>
        <taxon>Crenichthys</taxon>
    </lineage>
</organism>
<name>A0AAV9STD4_9TELE</name>
<gene>
    <name evidence="2" type="ORF">CRENBAI_019900</name>
</gene>
<proteinExistence type="predicted"/>
<dbReference type="EMBL" id="JAHHUM010000006">
    <property type="protein sequence ID" value="KAK5624024.1"/>
    <property type="molecule type" value="Genomic_DNA"/>
</dbReference>
<feature type="region of interest" description="Disordered" evidence="1">
    <location>
        <begin position="41"/>
        <end position="72"/>
    </location>
</feature>
<dbReference type="Proteomes" id="UP001311232">
    <property type="component" value="Unassembled WGS sequence"/>
</dbReference>
<dbReference type="AlphaFoldDB" id="A0AAV9STD4"/>
<evidence type="ECO:0000313" key="2">
    <source>
        <dbReference type="EMBL" id="KAK5624024.1"/>
    </source>
</evidence>
<comment type="caution">
    <text evidence="2">The sequence shown here is derived from an EMBL/GenBank/DDBJ whole genome shotgun (WGS) entry which is preliminary data.</text>
</comment>
<keyword evidence="3" id="KW-1185">Reference proteome</keyword>
<feature type="compositionally biased region" description="Basic and acidic residues" evidence="1">
    <location>
        <begin position="63"/>
        <end position="72"/>
    </location>
</feature>
<accession>A0AAV9STD4</accession>
<sequence length="72" mass="7675">MDRVESSCFIMASDEVFEDEPHPDPVRERFEKKLVLVSKGLPGSVPVSKGLPGSASASGTVKAKPDSKTSDL</sequence>